<dbReference type="InterPro" id="IPR018561">
    <property type="entry name" value="AosR"/>
</dbReference>
<sequence>MAHAFRRRADGTLACRLDGEEKAIIAQVAQETADLIRADLGIDADGDVLRRAALSEDPLRRLEAEFAGRDARMPADSAVRRLFPAASEDPDLATEYRRLAQQDLADGKLADLGLVMRILDRTGGGHGEVVIDDIESMAMLRALNDVRIVLADRLGLERDGDFDTVRMLQQIGEQVEDAEPVGDDEHVGSDIVIAVYELLSWLQESLLRALD</sequence>
<keyword evidence="2" id="KW-1185">Reference proteome</keyword>
<reference evidence="2" key="1">
    <citation type="submission" date="2017-07" db="EMBL/GenBank/DDBJ databases">
        <title>Brachybacterium sp. VR2415.</title>
        <authorList>
            <person name="Tak E.J."/>
            <person name="Bae J.-W."/>
        </authorList>
    </citation>
    <scope>NUCLEOTIDE SEQUENCE [LARGE SCALE GENOMIC DNA]</scope>
    <source>
        <strain evidence="2">VR2415</strain>
    </source>
</reference>
<protein>
    <submittedName>
        <fullName evidence="1">Uncharacterized protein</fullName>
    </submittedName>
</protein>
<dbReference type="Proteomes" id="UP000198398">
    <property type="component" value="Chromosome"/>
</dbReference>
<proteinExistence type="predicted"/>
<dbReference type="RefSeq" id="WP_089064125.1">
    <property type="nucleotide sequence ID" value="NZ_CP022316.1"/>
</dbReference>
<gene>
    <name evidence="1" type="ORF">CFK39_02440</name>
</gene>
<dbReference type="OrthoDB" id="3268479at2"/>
<dbReference type="Pfam" id="PF09438">
    <property type="entry name" value="DUF2017"/>
    <property type="match status" value="1"/>
</dbReference>
<accession>A0A220U9T2</accession>
<organism evidence="1 2">
    <name type="scientific">Brachybacterium avium</name>
    <dbReference type="NCBI Taxonomy" id="2017485"/>
    <lineage>
        <taxon>Bacteria</taxon>
        <taxon>Bacillati</taxon>
        <taxon>Actinomycetota</taxon>
        <taxon>Actinomycetes</taxon>
        <taxon>Micrococcales</taxon>
        <taxon>Dermabacteraceae</taxon>
        <taxon>Brachybacterium</taxon>
    </lineage>
</organism>
<name>A0A220U9T2_9MICO</name>
<dbReference type="EMBL" id="CP022316">
    <property type="protein sequence ID" value="ASK64877.1"/>
    <property type="molecule type" value="Genomic_DNA"/>
</dbReference>
<dbReference type="AlphaFoldDB" id="A0A220U9T2"/>
<evidence type="ECO:0000313" key="1">
    <source>
        <dbReference type="EMBL" id="ASK64877.1"/>
    </source>
</evidence>
<evidence type="ECO:0000313" key="2">
    <source>
        <dbReference type="Proteomes" id="UP000198398"/>
    </source>
</evidence>
<dbReference type="KEGG" id="brv:CFK39_02440"/>